<keyword evidence="4" id="KW-1003">Cell membrane</keyword>
<comment type="function">
    <text evidence="9">May be a proton symporter involved in the uptake of osmolytes such as proline and glycine betaine.</text>
</comment>
<dbReference type="FunFam" id="1.20.1250.20:FF:000001">
    <property type="entry name" value="Dicarboxylate MFS transporter"/>
    <property type="match status" value="1"/>
</dbReference>
<dbReference type="InterPro" id="IPR005828">
    <property type="entry name" value="MFS_sugar_transport-like"/>
</dbReference>
<feature type="transmembrane region" description="Helical" evidence="11">
    <location>
        <begin position="192"/>
        <end position="213"/>
    </location>
</feature>
<dbReference type="Gene3D" id="1.20.1250.20">
    <property type="entry name" value="MFS general substrate transporter like domains"/>
    <property type="match status" value="2"/>
</dbReference>
<sequence length="453" mass="48270">MRDTATGQAEPSRREVRLVVASSVVGTTVEWYDFFLYGTAAGIVFNKFYFPSDDPLVGTLLAFATFALGFVARPIGGLIFGHIGDRIGRKRTLVATMLIMGIATCAIGLIPTYASIGVAAPILLVLMRLAQGIAIGGEWGGAVLMSVEYAPRNRRGLYGSFPQLGLALGLVLGTGVFAGLGAMMDESAFLSWGWRIAFLLSAVLVIAGMVIRLKVMETPAFRRLQQAEARASVPALELVRSKLSRRHVLLGMGSRWVEGVAFNTWAVFSISYGTGTLDMPQQTLLISVMIAAVTMVVFIPLFGRLSDTVGRRTLFGWGALLTGVVAYPAFALLGTGTPLLAGVGLVLALGVLYPVLYGPQAAFYSEMFPVSVRCTGISFVYQFSGIFASGLTPLVLSYLVGLDGDGYSLVVTYLVVAAVVSAVCTFAVRKRDLRLIAEAEESEVDAARASVRS</sequence>
<evidence type="ECO:0000256" key="1">
    <source>
        <dbReference type="ARBA" id="ARBA00004651"/>
    </source>
</evidence>
<dbReference type="GO" id="GO:0015293">
    <property type="term" value="F:symporter activity"/>
    <property type="evidence" value="ECO:0007669"/>
    <property type="project" value="UniProtKB-KW"/>
</dbReference>
<dbReference type="GO" id="GO:0005886">
    <property type="term" value="C:plasma membrane"/>
    <property type="evidence" value="ECO:0007669"/>
    <property type="project" value="UniProtKB-SubCell"/>
</dbReference>
<comment type="subcellular location">
    <subcellularLocation>
        <location evidence="1">Cell membrane</location>
        <topology evidence="1">Multi-pass membrane protein</topology>
    </subcellularLocation>
</comment>
<evidence type="ECO:0000256" key="2">
    <source>
        <dbReference type="ARBA" id="ARBA00008240"/>
    </source>
</evidence>
<accession>A0A318MBK5</accession>
<evidence type="ECO:0000256" key="7">
    <source>
        <dbReference type="ARBA" id="ARBA00022989"/>
    </source>
</evidence>
<name>A0A318MBK5_9PSEU</name>
<comment type="similarity">
    <text evidence="2">Belongs to the major facilitator superfamily. Metabolite:H+ Symporter (MHS) family (TC 2.A.1.6) family.</text>
</comment>
<comment type="caution">
    <text evidence="13">The sequence shown here is derived from an EMBL/GenBank/DDBJ whole genome shotgun (WGS) entry which is preliminary data.</text>
</comment>
<feature type="transmembrane region" description="Helical" evidence="11">
    <location>
        <begin position="406"/>
        <end position="428"/>
    </location>
</feature>
<evidence type="ECO:0000256" key="9">
    <source>
        <dbReference type="ARBA" id="ARBA00037295"/>
    </source>
</evidence>
<keyword evidence="14" id="KW-1185">Reference proteome</keyword>
<dbReference type="PANTHER" id="PTHR43045">
    <property type="entry name" value="SHIKIMATE TRANSPORTER"/>
    <property type="match status" value="1"/>
</dbReference>
<feature type="transmembrane region" description="Helical" evidence="11">
    <location>
        <begin position="122"/>
        <end position="145"/>
    </location>
</feature>
<feature type="transmembrane region" description="Helical" evidence="11">
    <location>
        <begin position="56"/>
        <end position="81"/>
    </location>
</feature>
<evidence type="ECO:0000256" key="10">
    <source>
        <dbReference type="ARBA" id="ARBA00039918"/>
    </source>
</evidence>
<feature type="transmembrane region" description="Helical" evidence="11">
    <location>
        <begin position="157"/>
        <end position="180"/>
    </location>
</feature>
<proteinExistence type="inferred from homology"/>
<dbReference type="AlphaFoldDB" id="A0A318MBK5"/>
<evidence type="ECO:0000259" key="12">
    <source>
        <dbReference type="PROSITE" id="PS50850"/>
    </source>
</evidence>
<protein>
    <recommendedName>
        <fullName evidence="10">Putative proline/betaine transporter</fullName>
    </recommendedName>
</protein>
<gene>
    <name evidence="13" type="ORF">BA062_12460</name>
</gene>
<feature type="transmembrane region" description="Helical" evidence="11">
    <location>
        <begin position="93"/>
        <end position="116"/>
    </location>
</feature>
<dbReference type="Pfam" id="PF07690">
    <property type="entry name" value="MFS_1"/>
    <property type="match status" value="1"/>
</dbReference>
<keyword evidence="3" id="KW-0813">Transport</keyword>
<feature type="transmembrane region" description="Helical" evidence="11">
    <location>
        <begin position="339"/>
        <end position="358"/>
    </location>
</feature>
<dbReference type="InterPro" id="IPR011701">
    <property type="entry name" value="MFS"/>
</dbReference>
<evidence type="ECO:0000256" key="5">
    <source>
        <dbReference type="ARBA" id="ARBA00022692"/>
    </source>
</evidence>
<dbReference type="InterPro" id="IPR036259">
    <property type="entry name" value="MFS_trans_sf"/>
</dbReference>
<dbReference type="EMBL" id="MASU01000005">
    <property type="protein sequence ID" value="PXY36239.1"/>
    <property type="molecule type" value="Genomic_DNA"/>
</dbReference>
<reference evidence="13 14" key="1">
    <citation type="submission" date="2016-07" db="EMBL/GenBank/DDBJ databases">
        <title>Draft genome sequence of Prauserella sp. YIM 121212, isolated from alkaline soil.</title>
        <authorList>
            <person name="Ruckert C."/>
            <person name="Albersmeier A."/>
            <person name="Jiang C.-L."/>
            <person name="Jiang Y."/>
            <person name="Kalinowski J."/>
            <person name="Schneider O."/>
            <person name="Winkler A."/>
            <person name="Zotchev S.B."/>
        </authorList>
    </citation>
    <scope>NUCLEOTIDE SEQUENCE [LARGE SCALE GENOMIC DNA]</scope>
    <source>
        <strain evidence="13 14">YIM 121212</strain>
    </source>
</reference>
<dbReference type="SUPFAM" id="SSF103473">
    <property type="entry name" value="MFS general substrate transporter"/>
    <property type="match status" value="1"/>
</dbReference>
<feature type="transmembrane region" description="Helical" evidence="11">
    <location>
        <begin position="379"/>
        <end position="400"/>
    </location>
</feature>
<keyword evidence="6" id="KW-0769">Symport</keyword>
<feature type="domain" description="Major facilitator superfamily (MFS) profile" evidence="12">
    <location>
        <begin position="19"/>
        <end position="433"/>
    </location>
</feature>
<dbReference type="RefSeq" id="WP_110336240.1">
    <property type="nucleotide sequence ID" value="NZ_JBHVKT010000069.1"/>
</dbReference>
<keyword evidence="7 11" id="KW-1133">Transmembrane helix</keyword>
<dbReference type="InterPro" id="IPR020846">
    <property type="entry name" value="MFS_dom"/>
</dbReference>
<evidence type="ECO:0000313" key="13">
    <source>
        <dbReference type="EMBL" id="PXY36239.1"/>
    </source>
</evidence>
<evidence type="ECO:0000256" key="8">
    <source>
        <dbReference type="ARBA" id="ARBA00023136"/>
    </source>
</evidence>
<evidence type="ECO:0000313" key="14">
    <source>
        <dbReference type="Proteomes" id="UP000247892"/>
    </source>
</evidence>
<evidence type="ECO:0000256" key="11">
    <source>
        <dbReference type="SAM" id="Phobius"/>
    </source>
</evidence>
<dbReference type="OrthoDB" id="8953821at2"/>
<evidence type="ECO:0000256" key="6">
    <source>
        <dbReference type="ARBA" id="ARBA00022847"/>
    </source>
</evidence>
<keyword evidence="8 11" id="KW-0472">Membrane</keyword>
<evidence type="ECO:0000256" key="3">
    <source>
        <dbReference type="ARBA" id="ARBA00022448"/>
    </source>
</evidence>
<dbReference type="CDD" id="cd17369">
    <property type="entry name" value="MFS_ShiA_like"/>
    <property type="match status" value="1"/>
</dbReference>
<dbReference type="PROSITE" id="PS50850">
    <property type="entry name" value="MFS"/>
    <property type="match status" value="1"/>
</dbReference>
<dbReference type="Proteomes" id="UP000247892">
    <property type="component" value="Unassembled WGS sequence"/>
</dbReference>
<feature type="transmembrane region" description="Helical" evidence="11">
    <location>
        <begin position="314"/>
        <end position="333"/>
    </location>
</feature>
<feature type="transmembrane region" description="Helical" evidence="11">
    <location>
        <begin position="248"/>
        <end position="272"/>
    </location>
</feature>
<organism evidence="13 14">
    <name type="scientific">Prauserella flavalba</name>
    <dbReference type="NCBI Taxonomy" id="1477506"/>
    <lineage>
        <taxon>Bacteria</taxon>
        <taxon>Bacillati</taxon>
        <taxon>Actinomycetota</taxon>
        <taxon>Actinomycetes</taxon>
        <taxon>Pseudonocardiales</taxon>
        <taxon>Pseudonocardiaceae</taxon>
        <taxon>Prauserella</taxon>
    </lineage>
</organism>
<dbReference type="PANTHER" id="PTHR43045:SF1">
    <property type="entry name" value="SHIKIMATE TRANSPORTER"/>
    <property type="match status" value="1"/>
</dbReference>
<dbReference type="Pfam" id="PF00083">
    <property type="entry name" value="Sugar_tr"/>
    <property type="match status" value="1"/>
</dbReference>
<keyword evidence="5 11" id="KW-0812">Transmembrane</keyword>
<evidence type="ECO:0000256" key="4">
    <source>
        <dbReference type="ARBA" id="ARBA00022475"/>
    </source>
</evidence>
<feature type="transmembrane region" description="Helical" evidence="11">
    <location>
        <begin position="284"/>
        <end position="302"/>
    </location>
</feature>